<reference evidence="2" key="1">
    <citation type="journal article" date="2013" name="Genetics">
        <title>The draft genome and transcriptome of Panagrellus redivivus are shaped by the harsh demands of a free-living lifestyle.</title>
        <authorList>
            <person name="Srinivasan J."/>
            <person name="Dillman A.R."/>
            <person name="Macchietto M.G."/>
            <person name="Heikkinen L."/>
            <person name="Lakso M."/>
            <person name="Fracchia K.M."/>
            <person name="Antoshechkin I."/>
            <person name="Mortazavi A."/>
            <person name="Wong G."/>
            <person name="Sternberg P.W."/>
        </authorList>
    </citation>
    <scope>NUCLEOTIDE SEQUENCE [LARGE SCALE GENOMIC DNA]</scope>
    <source>
        <strain evidence="2">MT8872</strain>
    </source>
</reference>
<dbReference type="AlphaFoldDB" id="A0A7E4ZUW1"/>
<keyword evidence="1" id="KW-0472">Membrane</keyword>
<keyword evidence="1" id="KW-0812">Transmembrane</keyword>
<name>A0A7E4ZUW1_PANRE</name>
<evidence type="ECO:0000256" key="1">
    <source>
        <dbReference type="SAM" id="Phobius"/>
    </source>
</evidence>
<keyword evidence="1" id="KW-1133">Transmembrane helix</keyword>
<dbReference type="WBParaSite" id="Pan_g18956.t1">
    <property type="protein sequence ID" value="Pan_g18956.t1"/>
    <property type="gene ID" value="Pan_g18956"/>
</dbReference>
<feature type="transmembrane region" description="Helical" evidence="1">
    <location>
        <begin position="20"/>
        <end position="42"/>
    </location>
</feature>
<accession>A0A7E4ZUW1</accession>
<dbReference type="Proteomes" id="UP000492821">
    <property type="component" value="Unassembled WGS sequence"/>
</dbReference>
<sequence>MSNELIAETFGLPLPLILSTLHTVILHLSAGLLILCVVVCDVHGKVTLTKGRTETVSFEGGKLTIVVDNTLGRGDDLKICFGSSPGVAHPLCPAGYARLSVEVNGHEEMRLTVNRQGQVFKAGAVLSTLGTIKLNNEGTLNITVAKLPDAKTTVTRPNAATTVQARNKAHVQVLR</sequence>
<evidence type="ECO:0000313" key="2">
    <source>
        <dbReference type="Proteomes" id="UP000492821"/>
    </source>
</evidence>
<organism evidence="2 3">
    <name type="scientific">Panagrellus redivivus</name>
    <name type="common">Microworm</name>
    <dbReference type="NCBI Taxonomy" id="6233"/>
    <lineage>
        <taxon>Eukaryota</taxon>
        <taxon>Metazoa</taxon>
        <taxon>Ecdysozoa</taxon>
        <taxon>Nematoda</taxon>
        <taxon>Chromadorea</taxon>
        <taxon>Rhabditida</taxon>
        <taxon>Tylenchina</taxon>
        <taxon>Panagrolaimomorpha</taxon>
        <taxon>Panagrolaimoidea</taxon>
        <taxon>Panagrolaimidae</taxon>
        <taxon>Panagrellus</taxon>
    </lineage>
</organism>
<reference evidence="3" key="2">
    <citation type="submission" date="2020-10" db="UniProtKB">
        <authorList>
            <consortium name="WormBaseParasite"/>
        </authorList>
    </citation>
    <scope>IDENTIFICATION</scope>
</reference>
<keyword evidence="2" id="KW-1185">Reference proteome</keyword>
<proteinExistence type="predicted"/>
<protein>
    <submittedName>
        <fullName evidence="3">DUF2807 domain-containing protein</fullName>
    </submittedName>
</protein>
<evidence type="ECO:0000313" key="3">
    <source>
        <dbReference type="WBParaSite" id="Pan_g18956.t1"/>
    </source>
</evidence>